<proteinExistence type="predicted"/>
<protein>
    <submittedName>
        <fullName evidence="2">Uncharacterized protein</fullName>
    </submittedName>
</protein>
<reference evidence="3" key="1">
    <citation type="submission" date="2013-01" db="EMBL/GenBank/DDBJ databases">
        <title>Draft Genome Sequence of a Mulberry Tree, Morus notabilis C.K. Schneid.</title>
        <authorList>
            <person name="He N."/>
            <person name="Zhao S."/>
        </authorList>
    </citation>
    <scope>NUCLEOTIDE SEQUENCE</scope>
</reference>
<organism evidence="2 3">
    <name type="scientific">Morus notabilis</name>
    <dbReference type="NCBI Taxonomy" id="981085"/>
    <lineage>
        <taxon>Eukaryota</taxon>
        <taxon>Viridiplantae</taxon>
        <taxon>Streptophyta</taxon>
        <taxon>Embryophyta</taxon>
        <taxon>Tracheophyta</taxon>
        <taxon>Spermatophyta</taxon>
        <taxon>Magnoliopsida</taxon>
        <taxon>eudicotyledons</taxon>
        <taxon>Gunneridae</taxon>
        <taxon>Pentapetalae</taxon>
        <taxon>rosids</taxon>
        <taxon>fabids</taxon>
        <taxon>Rosales</taxon>
        <taxon>Moraceae</taxon>
        <taxon>Moreae</taxon>
        <taxon>Morus</taxon>
    </lineage>
</organism>
<feature type="region of interest" description="Disordered" evidence="1">
    <location>
        <begin position="78"/>
        <end position="103"/>
    </location>
</feature>
<keyword evidence="3" id="KW-1185">Reference proteome</keyword>
<feature type="compositionally biased region" description="Basic and acidic residues" evidence="1">
    <location>
        <begin position="201"/>
        <end position="214"/>
    </location>
</feature>
<evidence type="ECO:0000313" key="2">
    <source>
        <dbReference type="EMBL" id="EXB99410.1"/>
    </source>
</evidence>
<sequence>MTSVVEILSNTEGVFLKIMRIQGGVVRNLFLSNDRARTGWITLKDKLDVILGRSSNGACYSGTRGRKKTFMGENRNIGMIDMGRPRHKKGEASPKKPVLHYSSDGDLENRRIKPFPLFYRRARKYQKKQSDVREADFIPNAVWADFEGEEIVPHDEDISEDDSSTRSVSPFCSTEESDGTVLSPLASVPPSEMEEEGGLLEGRKTEIGRIKGEQESEGVESCSGGETVSEKVSQGIIEGTARTARRNGQNRELKNLEFNIRYDKEDNGGVDNNK</sequence>
<dbReference type="EMBL" id="KE345299">
    <property type="protein sequence ID" value="EXB99410.1"/>
    <property type="molecule type" value="Genomic_DNA"/>
</dbReference>
<dbReference type="AlphaFoldDB" id="W9RW57"/>
<feature type="compositionally biased region" description="Polar residues" evidence="1">
    <location>
        <begin position="165"/>
        <end position="174"/>
    </location>
</feature>
<accession>W9RW57</accession>
<evidence type="ECO:0000256" key="1">
    <source>
        <dbReference type="SAM" id="MobiDB-lite"/>
    </source>
</evidence>
<dbReference type="Proteomes" id="UP000030645">
    <property type="component" value="Unassembled WGS sequence"/>
</dbReference>
<gene>
    <name evidence="2" type="ORF">L484_016386</name>
</gene>
<name>W9RW57_9ROSA</name>
<feature type="region of interest" description="Disordered" evidence="1">
    <location>
        <begin position="154"/>
        <end position="250"/>
    </location>
</feature>
<evidence type="ECO:0000313" key="3">
    <source>
        <dbReference type="Proteomes" id="UP000030645"/>
    </source>
</evidence>